<gene>
    <name evidence="1" type="ORF">Ahy_A01g002981</name>
</gene>
<evidence type="ECO:0000313" key="2">
    <source>
        <dbReference type="Proteomes" id="UP000289738"/>
    </source>
</evidence>
<name>A0A445ESD0_ARAHY</name>
<organism evidence="1 2">
    <name type="scientific">Arachis hypogaea</name>
    <name type="common">Peanut</name>
    <dbReference type="NCBI Taxonomy" id="3818"/>
    <lineage>
        <taxon>Eukaryota</taxon>
        <taxon>Viridiplantae</taxon>
        <taxon>Streptophyta</taxon>
        <taxon>Embryophyta</taxon>
        <taxon>Tracheophyta</taxon>
        <taxon>Spermatophyta</taxon>
        <taxon>Magnoliopsida</taxon>
        <taxon>eudicotyledons</taxon>
        <taxon>Gunneridae</taxon>
        <taxon>Pentapetalae</taxon>
        <taxon>rosids</taxon>
        <taxon>fabids</taxon>
        <taxon>Fabales</taxon>
        <taxon>Fabaceae</taxon>
        <taxon>Papilionoideae</taxon>
        <taxon>50 kb inversion clade</taxon>
        <taxon>dalbergioids sensu lato</taxon>
        <taxon>Dalbergieae</taxon>
        <taxon>Pterocarpus clade</taxon>
        <taxon>Arachis</taxon>
    </lineage>
</organism>
<dbReference type="AlphaFoldDB" id="A0A445ESD0"/>
<comment type="caution">
    <text evidence="1">The sequence shown here is derived from an EMBL/GenBank/DDBJ whole genome shotgun (WGS) entry which is preliminary data.</text>
</comment>
<protein>
    <submittedName>
        <fullName evidence="1">Uncharacterized protein</fullName>
    </submittedName>
</protein>
<evidence type="ECO:0000313" key="1">
    <source>
        <dbReference type="EMBL" id="RYR78247.1"/>
    </source>
</evidence>
<accession>A0A445ESD0</accession>
<dbReference type="Proteomes" id="UP000289738">
    <property type="component" value="Chromosome A01"/>
</dbReference>
<proteinExistence type="predicted"/>
<dbReference type="EMBL" id="SDMP01000001">
    <property type="protein sequence ID" value="RYR78247.1"/>
    <property type="molecule type" value="Genomic_DNA"/>
</dbReference>
<reference evidence="1 2" key="1">
    <citation type="submission" date="2019-01" db="EMBL/GenBank/DDBJ databases">
        <title>Sequencing of cultivated peanut Arachis hypogaea provides insights into genome evolution and oil improvement.</title>
        <authorList>
            <person name="Chen X."/>
        </authorList>
    </citation>
    <scope>NUCLEOTIDE SEQUENCE [LARGE SCALE GENOMIC DNA]</scope>
    <source>
        <strain evidence="2">cv. Fuhuasheng</strain>
        <tissue evidence="1">Leaves</tissue>
    </source>
</reference>
<keyword evidence="2" id="KW-1185">Reference proteome</keyword>
<sequence>MILDEEEHDDDDDDQDDHEPSRLLLLQCLLKRTSINCLHLEPLSCRRREEHDINFAVVATVSWDQRARTPPSHRCQDNHVLVVVSLPPLPRLVALILVCVLIA</sequence>